<protein>
    <submittedName>
        <fullName evidence="1">Uncharacterized protein</fullName>
    </submittedName>
</protein>
<gene>
    <name evidence="1" type="ORF">BDN72DRAFT_893804</name>
</gene>
<reference evidence="1 2" key="1">
    <citation type="journal article" date="2019" name="Nat. Ecol. Evol.">
        <title>Megaphylogeny resolves global patterns of mushroom evolution.</title>
        <authorList>
            <person name="Varga T."/>
            <person name="Krizsan K."/>
            <person name="Foldi C."/>
            <person name="Dima B."/>
            <person name="Sanchez-Garcia M."/>
            <person name="Sanchez-Ramirez S."/>
            <person name="Szollosi G.J."/>
            <person name="Szarkandi J.G."/>
            <person name="Papp V."/>
            <person name="Albert L."/>
            <person name="Andreopoulos W."/>
            <person name="Angelini C."/>
            <person name="Antonin V."/>
            <person name="Barry K.W."/>
            <person name="Bougher N.L."/>
            <person name="Buchanan P."/>
            <person name="Buyck B."/>
            <person name="Bense V."/>
            <person name="Catcheside P."/>
            <person name="Chovatia M."/>
            <person name="Cooper J."/>
            <person name="Damon W."/>
            <person name="Desjardin D."/>
            <person name="Finy P."/>
            <person name="Geml J."/>
            <person name="Haridas S."/>
            <person name="Hughes K."/>
            <person name="Justo A."/>
            <person name="Karasinski D."/>
            <person name="Kautmanova I."/>
            <person name="Kiss B."/>
            <person name="Kocsube S."/>
            <person name="Kotiranta H."/>
            <person name="LaButti K.M."/>
            <person name="Lechner B.E."/>
            <person name="Liimatainen K."/>
            <person name="Lipzen A."/>
            <person name="Lukacs Z."/>
            <person name="Mihaltcheva S."/>
            <person name="Morgado L.N."/>
            <person name="Niskanen T."/>
            <person name="Noordeloos M.E."/>
            <person name="Ohm R.A."/>
            <person name="Ortiz-Santana B."/>
            <person name="Ovrebo C."/>
            <person name="Racz N."/>
            <person name="Riley R."/>
            <person name="Savchenko A."/>
            <person name="Shiryaev A."/>
            <person name="Soop K."/>
            <person name="Spirin V."/>
            <person name="Szebenyi C."/>
            <person name="Tomsovsky M."/>
            <person name="Tulloss R.E."/>
            <person name="Uehling J."/>
            <person name="Grigoriev I.V."/>
            <person name="Vagvolgyi C."/>
            <person name="Papp T."/>
            <person name="Martin F.M."/>
            <person name="Miettinen O."/>
            <person name="Hibbett D.S."/>
            <person name="Nagy L.G."/>
        </authorList>
    </citation>
    <scope>NUCLEOTIDE SEQUENCE [LARGE SCALE GENOMIC DNA]</scope>
    <source>
        <strain evidence="1 2">NL-1719</strain>
    </source>
</reference>
<dbReference type="Proteomes" id="UP000308600">
    <property type="component" value="Unassembled WGS sequence"/>
</dbReference>
<keyword evidence="2" id="KW-1185">Reference proteome</keyword>
<sequence length="762" mass="85812">MASSSPVIFKRSKARGTQRARPASPDEKEVAAQEDETPSAFAAKLKNKSKKSKIKSKLTFGGEEEEDSSDVPQVKKLKSLSLGASLNLDQATISASSGPRYDQAYLNELKASTLSVRPTLPDDADMMVMSIDSNDSPMIIDTVQETEDASTYIPSESSIKSAREKRRRIQTTGVTIEEEYISLSVVRKSDQPQGPHPDSRLVREEDELGEGDDEFAEYTSAQERIALGKKSRKVEAQKRRDGMQELIDEAVEEDDETIEWEQEQLRRGGHRTPDTSKSTTKAIYRPAPIPASVPVPSTGTVMARLTQQLSQLTTSHAKNTAALNSVAQQRNEVEDREKEMREMVGKAEEKRAWFDNFREWVEAVAGFLDEKYPLLEKLEEEQLFFLKERFDMVAKRRREDDGDDLATFWGPLPEITAPEDVRDEVDELGRTVPKLSPVARKIKRRADRLARRQRRRERQLRAVDDEEGYSTDGSLPPDDASAYAQAMRSLGSKTKEVLSDVKAEEFKDPGKGKWGTWRTKYTDSYVGAWGGLGVVSVWEFWTRLELVGWNCIEDSRSLDGFKWYQGLYEYSRPGEGDVVERNLGPDGDLVASMISTAVIPWMCRVIEGGALDVYSQGHIRRVIDLADEVGASIEGENAKFQALIKSVFSVFQNAVAETEKLVAQYRDIDRRVPFNPEAIPARQRFVARRIKLLRNLIRWRKYAGERFGLGRLVDRILVEGSTIEILHEGWDIGGMAMAHMISTSMADSIPPGLVQQLLTRHP</sequence>
<evidence type="ECO:0000313" key="1">
    <source>
        <dbReference type="EMBL" id="TFK73624.1"/>
    </source>
</evidence>
<name>A0ACD3B7G1_9AGAR</name>
<evidence type="ECO:0000313" key="2">
    <source>
        <dbReference type="Proteomes" id="UP000308600"/>
    </source>
</evidence>
<dbReference type="EMBL" id="ML208274">
    <property type="protein sequence ID" value="TFK73624.1"/>
    <property type="molecule type" value="Genomic_DNA"/>
</dbReference>
<organism evidence="1 2">
    <name type="scientific">Pluteus cervinus</name>
    <dbReference type="NCBI Taxonomy" id="181527"/>
    <lineage>
        <taxon>Eukaryota</taxon>
        <taxon>Fungi</taxon>
        <taxon>Dikarya</taxon>
        <taxon>Basidiomycota</taxon>
        <taxon>Agaricomycotina</taxon>
        <taxon>Agaricomycetes</taxon>
        <taxon>Agaricomycetidae</taxon>
        <taxon>Agaricales</taxon>
        <taxon>Pluteineae</taxon>
        <taxon>Pluteaceae</taxon>
        <taxon>Pluteus</taxon>
    </lineage>
</organism>
<proteinExistence type="predicted"/>
<accession>A0ACD3B7G1</accession>